<keyword evidence="2" id="KW-1185">Reference proteome</keyword>
<dbReference type="EMBL" id="KZ994507">
    <property type="protein sequence ID" value="RKO92756.1"/>
    <property type="molecule type" value="Genomic_DNA"/>
</dbReference>
<dbReference type="AlphaFoldDB" id="A0A4P9WPL6"/>
<evidence type="ECO:0000313" key="2">
    <source>
        <dbReference type="Proteomes" id="UP000269721"/>
    </source>
</evidence>
<dbReference type="Pfam" id="PF09729">
    <property type="entry name" value="Gti1_Pac2"/>
    <property type="match status" value="1"/>
</dbReference>
<evidence type="ECO:0000313" key="1">
    <source>
        <dbReference type="EMBL" id="RKO92756.1"/>
    </source>
</evidence>
<name>A0A4P9WPL6_9FUNG</name>
<gene>
    <name evidence="1" type="ORF">BDK51DRAFT_1867</name>
</gene>
<organism evidence="1 2">
    <name type="scientific">Blyttiomyces helicus</name>
    <dbReference type="NCBI Taxonomy" id="388810"/>
    <lineage>
        <taxon>Eukaryota</taxon>
        <taxon>Fungi</taxon>
        <taxon>Fungi incertae sedis</taxon>
        <taxon>Chytridiomycota</taxon>
        <taxon>Chytridiomycota incertae sedis</taxon>
        <taxon>Chytridiomycetes</taxon>
        <taxon>Chytridiomycetes incertae sedis</taxon>
        <taxon>Blyttiomyces</taxon>
    </lineage>
</organism>
<proteinExistence type="predicted"/>
<dbReference type="PANTHER" id="PTHR28027:SF2">
    <property type="entry name" value="TRANSCRIPTIONAL REGULATOR MIT1"/>
    <property type="match status" value="1"/>
</dbReference>
<dbReference type="Proteomes" id="UP000269721">
    <property type="component" value="Unassembled WGS sequence"/>
</dbReference>
<dbReference type="OrthoDB" id="5572844at2759"/>
<dbReference type="InterPro" id="IPR018608">
    <property type="entry name" value="Gti1/Pac2"/>
</dbReference>
<protein>
    <submittedName>
        <fullName evidence="1">Gti1/Pac2 family-domain-containing protein</fullName>
    </submittedName>
</protein>
<feature type="non-terminal residue" evidence="1">
    <location>
        <position position="160"/>
    </location>
</feature>
<reference evidence="2" key="1">
    <citation type="journal article" date="2018" name="Nat. Microbiol.">
        <title>Leveraging single-cell genomics to expand the fungal tree of life.</title>
        <authorList>
            <person name="Ahrendt S.R."/>
            <person name="Quandt C.A."/>
            <person name="Ciobanu D."/>
            <person name="Clum A."/>
            <person name="Salamov A."/>
            <person name="Andreopoulos B."/>
            <person name="Cheng J.F."/>
            <person name="Woyke T."/>
            <person name="Pelin A."/>
            <person name="Henrissat B."/>
            <person name="Reynolds N.K."/>
            <person name="Benny G.L."/>
            <person name="Smith M.E."/>
            <person name="James T.Y."/>
            <person name="Grigoriev I.V."/>
        </authorList>
    </citation>
    <scope>NUCLEOTIDE SEQUENCE [LARGE SCALE GENOMIC DNA]</scope>
</reference>
<dbReference type="PANTHER" id="PTHR28027">
    <property type="entry name" value="TRANSCRIPTIONAL REGULATOR MIT1"/>
    <property type="match status" value="1"/>
</dbReference>
<accession>A0A4P9WPL6</accession>
<dbReference type="GO" id="GO:0003677">
    <property type="term" value="F:DNA binding"/>
    <property type="evidence" value="ECO:0007669"/>
    <property type="project" value="TreeGrafter"/>
</dbReference>
<sequence length="160" mass="18475">METSHGYISTPNDALLLFEACRLNKLKRVQRRLSESERIAFVKSGACFVWDEEESGIKRWTDGRHWSPSRINGSFLIYREVEPRRSKIDLPPGTPEPPIEYVMKEGGLTKKAISITTSTNRRQHLVSYYTREDVNSHVLPTPLQIPLFMDLQIDPSIYPE</sequence>